<accession>A0ABP8WXL7</accession>
<dbReference type="Proteomes" id="UP001500621">
    <property type="component" value="Unassembled WGS sequence"/>
</dbReference>
<keyword evidence="4 5" id="KW-0720">Serine protease</keyword>
<keyword evidence="10" id="KW-1185">Reference proteome</keyword>
<dbReference type="RefSeq" id="WP_345270287.1">
    <property type="nucleotide sequence ID" value="NZ_BAABIM010000004.1"/>
</dbReference>
<dbReference type="InterPro" id="IPR015500">
    <property type="entry name" value="Peptidase_S8_subtilisin-rel"/>
</dbReference>
<dbReference type="InterPro" id="IPR022398">
    <property type="entry name" value="Peptidase_S8_His-AS"/>
</dbReference>
<evidence type="ECO:0000256" key="3">
    <source>
        <dbReference type="ARBA" id="ARBA00022801"/>
    </source>
</evidence>
<dbReference type="InterPro" id="IPR023828">
    <property type="entry name" value="Peptidase_S8_Ser-AS"/>
</dbReference>
<dbReference type="PROSITE" id="PS00138">
    <property type="entry name" value="SUBTILASE_SER"/>
    <property type="match status" value="1"/>
</dbReference>
<sequence length="509" mass="50864">MRLTPHRPSRTPHPLHRQGARRRALAAGAATVLALGLTGAGSAAATADEPATAAQASGLARVSPFLADQLQSLTGRATVMVHGTDLAAARAAVADAGLATRTEFEQIGVVVARGTADQVQAVRAADGVTYVEAGEAPIALATETSHQATRGLAAERTLTGADGTALTGRGVSVAVIDSGVDPTHPSFREPGGGSAVVANLKTICDPFEIICEVTKVPTFLDTDTLSVGGHGTHVSGIAVGRRVTLSDGEQVQGAARDAKLVSVSTGAALLIVGADAALNWVLENHEAPCGPGVPAATCPPIKVTNNSYGPTGGGEFDPESATVKLQRALAAEGVVTVWAAGNDGGDGSTSLTNPPSQDPTGGILGVASYDDLGTGTRDGNVSEFSSRGQVGRPSTYPDISAPGSDITSSCRPYLPICSTGLDFRNGPGPLAIGTFNTISGTSMAAPHVAGIVAQLYQADPGATPAEIEAALTSSAHKFTDGLPYAGGTSADKGHGLVDVVAAVAALTGS</sequence>
<proteinExistence type="inferred from homology"/>
<dbReference type="InterPro" id="IPR036852">
    <property type="entry name" value="Peptidase_S8/S53_dom_sf"/>
</dbReference>
<dbReference type="Pfam" id="PF00082">
    <property type="entry name" value="Peptidase_S8"/>
    <property type="match status" value="1"/>
</dbReference>
<dbReference type="PRINTS" id="PR00723">
    <property type="entry name" value="SUBTILISIN"/>
</dbReference>
<feature type="active site" description="Charge relay system" evidence="5">
    <location>
        <position position="177"/>
    </location>
</feature>
<feature type="active site" description="Charge relay system" evidence="5">
    <location>
        <position position="442"/>
    </location>
</feature>
<dbReference type="InterPro" id="IPR006311">
    <property type="entry name" value="TAT_signal"/>
</dbReference>
<dbReference type="PANTHER" id="PTHR43806:SF11">
    <property type="entry name" value="CEREVISIN-RELATED"/>
    <property type="match status" value="1"/>
</dbReference>
<comment type="similarity">
    <text evidence="1 5 6">Belongs to the peptidase S8 family.</text>
</comment>
<evidence type="ECO:0000256" key="6">
    <source>
        <dbReference type="RuleBase" id="RU003355"/>
    </source>
</evidence>
<feature type="domain" description="Peptidase S8/S53" evidence="8">
    <location>
        <begin position="168"/>
        <end position="479"/>
    </location>
</feature>
<dbReference type="EMBL" id="BAABIM010000004">
    <property type="protein sequence ID" value="GAA4696702.1"/>
    <property type="molecule type" value="Genomic_DNA"/>
</dbReference>
<dbReference type="PROSITE" id="PS00137">
    <property type="entry name" value="SUBTILASE_HIS"/>
    <property type="match status" value="1"/>
</dbReference>
<feature type="active site" description="Charge relay system" evidence="5">
    <location>
        <position position="230"/>
    </location>
</feature>
<organism evidence="9 10">
    <name type="scientific">Nocardioides nanhaiensis</name>
    <dbReference type="NCBI Taxonomy" id="1476871"/>
    <lineage>
        <taxon>Bacteria</taxon>
        <taxon>Bacillati</taxon>
        <taxon>Actinomycetota</taxon>
        <taxon>Actinomycetes</taxon>
        <taxon>Propionibacteriales</taxon>
        <taxon>Nocardioidaceae</taxon>
        <taxon>Nocardioides</taxon>
    </lineage>
</organism>
<dbReference type="PANTHER" id="PTHR43806">
    <property type="entry name" value="PEPTIDASE S8"/>
    <property type="match status" value="1"/>
</dbReference>
<feature type="region of interest" description="Disordered" evidence="7">
    <location>
        <begin position="381"/>
        <end position="402"/>
    </location>
</feature>
<evidence type="ECO:0000259" key="8">
    <source>
        <dbReference type="Pfam" id="PF00082"/>
    </source>
</evidence>
<name>A0ABP8WXL7_9ACTN</name>
<comment type="caution">
    <text evidence="9">The sequence shown here is derived from an EMBL/GenBank/DDBJ whole genome shotgun (WGS) entry which is preliminary data.</text>
</comment>
<dbReference type="InterPro" id="IPR023827">
    <property type="entry name" value="Peptidase_S8_Asp-AS"/>
</dbReference>
<dbReference type="PROSITE" id="PS00136">
    <property type="entry name" value="SUBTILASE_ASP"/>
    <property type="match status" value="1"/>
</dbReference>
<evidence type="ECO:0000256" key="4">
    <source>
        <dbReference type="ARBA" id="ARBA00022825"/>
    </source>
</evidence>
<keyword evidence="2 5" id="KW-0645">Protease</keyword>
<protein>
    <recommendedName>
        <fullName evidence="8">Peptidase S8/S53 domain-containing protein</fullName>
    </recommendedName>
</protein>
<gene>
    <name evidence="9" type="ORF">GCM10023226_38990</name>
</gene>
<dbReference type="PROSITE" id="PS51318">
    <property type="entry name" value="TAT"/>
    <property type="match status" value="1"/>
</dbReference>
<dbReference type="PROSITE" id="PS51892">
    <property type="entry name" value="SUBTILASE"/>
    <property type="match status" value="1"/>
</dbReference>
<evidence type="ECO:0000256" key="2">
    <source>
        <dbReference type="ARBA" id="ARBA00022670"/>
    </source>
</evidence>
<dbReference type="Gene3D" id="3.40.50.200">
    <property type="entry name" value="Peptidase S8/S53 domain"/>
    <property type="match status" value="1"/>
</dbReference>
<dbReference type="SUPFAM" id="SSF52743">
    <property type="entry name" value="Subtilisin-like"/>
    <property type="match status" value="1"/>
</dbReference>
<dbReference type="InterPro" id="IPR050131">
    <property type="entry name" value="Peptidase_S8_subtilisin-like"/>
</dbReference>
<evidence type="ECO:0000313" key="10">
    <source>
        <dbReference type="Proteomes" id="UP001500621"/>
    </source>
</evidence>
<evidence type="ECO:0000256" key="5">
    <source>
        <dbReference type="PROSITE-ProRule" id="PRU01240"/>
    </source>
</evidence>
<evidence type="ECO:0000256" key="7">
    <source>
        <dbReference type="SAM" id="MobiDB-lite"/>
    </source>
</evidence>
<dbReference type="InterPro" id="IPR000209">
    <property type="entry name" value="Peptidase_S8/S53_dom"/>
</dbReference>
<evidence type="ECO:0000256" key="1">
    <source>
        <dbReference type="ARBA" id="ARBA00011073"/>
    </source>
</evidence>
<reference evidence="10" key="1">
    <citation type="journal article" date="2019" name="Int. J. Syst. Evol. Microbiol.">
        <title>The Global Catalogue of Microorganisms (GCM) 10K type strain sequencing project: providing services to taxonomists for standard genome sequencing and annotation.</title>
        <authorList>
            <consortium name="The Broad Institute Genomics Platform"/>
            <consortium name="The Broad Institute Genome Sequencing Center for Infectious Disease"/>
            <person name="Wu L."/>
            <person name="Ma J."/>
        </authorList>
    </citation>
    <scope>NUCLEOTIDE SEQUENCE [LARGE SCALE GENOMIC DNA]</scope>
    <source>
        <strain evidence="10">JCM 18127</strain>
    </source>
</reference>
<keyword evidence="3 5" id="KW-0378">Hydrolase</keyword>
<evidence type="ECO:0000313" key="9">
    <source>
        <dbReference type="EMBL" id="GAA4696702.1"/>
    </source>
</evidence>